<evidence type="ECO:0000256" key="5">
    <source>
        <dbReference type="ARBA" id="ARBA00022737"/>
    </source>
</evidence>
<keyword evidence="3" id="KW-0812">Transmembrane</keyword>
<keyword evidence="2" id="KW-1003">Cell membrane</keyword>
<evidence type="ECO:0000256" key="7">
    <source>
        <dbReference type="ARBA" id="ARBA00023136"/>
    </source>
</evidence>
<evidence type="ECO:0000256" key="9">
    <source>
        <dbReference type="ARBA" id="ARBA00023180"/>
    </source>
</evidence>
<sequence length="234" mass="26733">GPSVSLASEYRQTIVSIMTKVPILYERTLGVKEYHIYKDRISYTWCKYITLEPEFSNSYIDKSHAGRYKCHYQTKAESSGYSEPLELVVTGEETFRASFLGYTLRCIPLLQPSLEEYCDCTVSPTQSCDILMRVHDSSVCLKEGLSKMPSLLTHQGHILDFGKSLTLQCCFDITYDRFALYKVGSVNLKHHCDQCTQSVLYLASFTLDLYKFYGTNNLFSEWSTSSDTLDILIT</sequence>
<dbReference type="EMBL" id="JBBHLL010000565">
    <property type="protein sequence ID" value="KAK7800194.1"/>
    <property type="molecule type" value="Genomic_DNA"/>
</dbReference>
<dbReference type="PANTHER" id="PTHR11738">
    <property type="entry name" value="MHC CLASS I NK CELL RECEPTOR"/>
    <property type="match status" value="1"/>
</dbReference>
<proteinExistence type="predicted"/>
<keyword evidence="6" id="KW-1133">Transmembrane helix</keyword>
<evidence type="ECO:0000256" key="6">
    <source>
        <dbReference type="ARBA" id="ARBA00022989"/>
    </source>
</evidence>
<keyword evidence="5" id="KW-0677">Repeat</keyword>
<accession>A0AAW0HBK3</accession>
<reference evidence="11 12" key="1">
    <citation type="journal article" date="2023" name="bioRxiv">
        <title>Conserved and derived expression patterns and positive selection on dental genes reveal complex evolutionary context of ever-growing rodent molars.</title>
        <authorList>
            <person name="Calamari Z.T."/>
            <person name="Song A."/>
            <person name="Cohen E."/>
            <person name="Akter M."/>
            <person name="Roy R.D."/>
            <person name="Hallikas O."/>
            <person name="Christensen M.M."/>
            <person name="Li P."/>
            <person name="Marangoni P."/>
            <person name="Jernvall J."/>
            <person name="Klein O.D."/>
        </authorList>
    </citation>
    <scope>NUCLEOTIDE SEQUENCE [LARGE SCALE GENOMIC DNA]</scope>
    <source>
        <strain evidence="11">V071</strain>
    </source>
</reference>
<protein>
    <submittedName>
        <fullName evidence="11">Uncharacterized protein</fullName>
    </submittedName>
</protein>
<evidence type="ECO:0000256" key="8">
    <source>
        <dbReference type="ARBA" id="ARBA00023157"/>
    </source>
</evidence>
<organism evidence="11 12">
    <name type="scientific">Myodes glareolus</name>
    <name type="common">Bank vole</name>
    <name type="synonym">Clethrionomys glareolus</name>
    <dbReference type="NCBI Taxonomy" id="447135"/>
    <lineage>
        <taxon>Eukaryota</taxon>
        <taxon>Metazoa</taxon>
        <taxon>Chordata</taxon>
        <taxon>Craniata</taxon>
        <taxon>Vertebrata</taxon>
        <taxon>Euteleostomi</taxon>
        <taxon>Mammalia</taxon>
        <taxon>Eutheria</taxon>
        <taxon>Euarchontoglires</taxon>
        <taxon>Glires</taxon>
        <taxon>Rodentia</taxon>
        <taxon>Myomorpha</taxon>
        <taxon>Muroidea</taxon>
        <taxon>Cricetidae</taxon>
        <taxon>Arvicolinae</taxon>
        <taxon>Myodes</taxon>
    </lineage>
</organism>
<feature type="non-terminal residue" evidence="11">
    <location>
        <position position="1"/>
    </location>
</feature>
<comment type="subcellular location">
    <subcellularLocation>
        <location evidence="1">Cell membrane</location>
        <topology evidence="1">Single-pass membrane protein</topology>
    </subcellularLocation>
</comment>
<gene>
    <name evidence="11" type="ORF">U0070_017957</name>
</gene>
<evidence type="ECO:0000256" key="1">
    <source>
        <dbReference type="ARBA" id="ARBA00004162"/>
    </source>
</evidence>
<dbReference type="GO" id="GO:0005886">
    <property type="term" value="C:plasma membrane"/>
    <property type="evidence" value="ECO:0007669"/>
    <property type="project" value="UniProtKB-SubCell"/>
</dbReference>
<dbReference type="InterPro" id="IPR013783">
    <property type="entry name" value="Ig-like_fold"/>
</dbReference>
<dbReference type="InterPro" id="IPR036179">
    <property type="entry name" value="Ig-like_dom_sf"/>
</dbReference>
<evidence type="ECO:0000313" key="11">
    <source>
        <dbReference type="EMBL" id="KAK7800194.1"/>
    </source>
</evidence>
<name>A0AAW0HBK3_MYOGA</name>
<dbReference type="SUPFAM" id="SSF48726">
    <property type="entry name" value="Immunoglobulin"/>
    <property type="match status" value="2"/>
</dbReference>
<dbReference type="GO" id="GO:0002764">
    <property type="term" value="P:immune response-regulating signaling pathway"/>
    <property type="evidence" value="ECO:0007669"/>
    <property type="project" value="TreeGrafter"/>
</dbReference>
<evidence type="ECO:0000256" key="10">
    <source>
        <dbReference type="ARBA" id="ARBA00023319"/>
    </source>
</evidence>
<feature type="non-terminal residue" evidence="11">
    <location>
        <position position="234"/>
    </location>
</feature>
<evidence type="ECO:0000256" key="2">
    <source>
        <dbReference type="ARBA" id="ARBA00022475"/>
    </source>
</evidence>
<evidence type="ECO:0000313" key="12">
    <source>
        <dbReference type="Proteomes" id="UP001488838"/>
    </source>
</evidence>
<dbReference type="InterPro" id="IPR050412">
    <property type="entry name" value="Ig-like_Receptors_ImmuneReg"/>
</dbReference>
<keyword evidence="8" id="KW-1015">Disulfide bond</keyword>
<dbReference type="PANTHER" id="PTHR11738:SF179">
    <property type="entry name" value="LEUKOCYTE IMMUNOGLOBULIN-LIKE RECEPTOR SUBFAMILY A MEMBER 5"/>
    <property type="match status" value="1"/>
</dbReference>
<keyword evidence="12" id="KW-1185">Reference proteome</keyword>
<dbReference type="Gene3D" id="2.60.40.10">
    <property type="entry name" value="Immunoglobulins"/>
    <property type="match status" value="2"/>
</dbReference>
<dbReference type="AlphaFoldDB" id="A0AAW0HBK3"/>
<keyword evidence="4" id="KW-0732">Signal</keyword>
<keyword evidence="10" id="KW-0393">Immunoglobulin domain</keyword>
<evidence type="ECO:0000256" key="4">
    <source>
        <dbReference type="ARBA" id="ARBA00022729"/>
    </source>
</evidence>
<dbReference type="GO" id="GO:0032396">
    <property type="term" value="F:inhibitory MHC class I receptor activity"/>
    <property type="evidence" value="ECO:0007669"/>
    <property type="project" value="TreeGrafter"/>
</dbReference>
<keyword evidence="9" id="KW-0325">Glycoprotein</keyword>
<comment type="caution">
    <text evidence="11">The sequence shown here is derived from an EMBL/GenBank/DDBJ whole genome shotgun (WGS) entry which is preliminary data.</text>
</comment>
<keyword evidence="7" id="KW-0472">Membrane</keyword>
<dbReference type="Proteomes" id="UP001488838">
    <property type="component" value="Unassembled WGS sequence"/>
</dbReference>
<evidence type="ECO:0000256" key="3">
    <source>
        <dbReference type="ARBA" id="ARBA00022692"/>
    </source>
</evidence>
<dbReference type="GO" id="GO:0019221">
    <property type="term" value="P:cytokine-mediated signaling pathway"/>
    <property type="evidence" value="ECO:0007669"/>
    <property type="project" value="TreeGrafter"/>
</dbReference>